<keyword evidence="2 7" id="KW-1003">Cell membrane</keyword>
<evidence type="ECO:0000256" key="1">
    <source>
        <dbReference type="ARBA" id="ARBA00004651"/>
    </source>
</evidence>
<dbReference type="PANTHER" id="PTHR30213:SF0">
    <property type="entry name" value="UPF0761 MEMBRANE PROTEIN YIHY"/>
    <property type="match status" value="1"/>
</dbReference>
<evidence type="ECO:0000256" key="6">
    <source>
        <dbReference type="ARBA" id="ARBA00023136"/>
    </source>
</evidence>
<dbReference type="GO" id="GO:0005886">
    <property type="term" value="C:plasma membrane"/>
    <property type="evidence" value="ECO:0007669"/>
    <property type="project" value="UniProtKB-SubCell"/>
</dbReference>
<evidence type="ECO:0000256" key="2">
    <source>
        <dbReference type="ARBA" id="ARBA00022475"/>
    </source>
</evidence>
<evidence type="ECO:0000256" key="7">
    <source>
        <dbReference type="HAMAP-Rule" id="MF_00672"/>
    </source>
</evidence>
<accession>A0AAE9LS02</accession>
<comment type="subcellular location">
    <subcellularLocation>
        <location evidence="1 7">Cell membrane</location>
        <topology evidence="1 7">Multi-pass membrane protein</topology>
    </subcellularLocation>
</comment>
<dbReference type="PANTHER" id="PTHR30213">
    <property type="entry name" value="INNER MEMBRANE PROTEIN YHJD"/>
    <property type="match status" value="1"/>
</dbReference>
<feature type="transmembrane region" description="Helical" evidence="7">
    <location>
        <begin position="141"/>
        <end position="163"/>
    </location>
</feature>
<dbReference type="InterPro" id="IPR023679">
    <property type="entry name" value="UPF0761_bac"/>
</dbReference>
<dbReference type="Proteomes" id="UP001056716">
    <property type="component" value="Chromosome"/>
</dbReference>
<feature type="transmembrane region" description="Helical" evidence="7">
    <location>
        <begin position="39"/>
        <end position="61"/>
    </location>
</feature>
<reference evidence="8" key="1">
    <citation type="submission" date="2022-06" db="EMBL/GenBank/DDBJ databases">
        <title>Isolation, identification and characterization of iprodione-degrading strains in Lhasa, Tibet.</title>
        <authorList>
            <person name="Pan H."/>
        </authorList>
    </citation>
    <scope>NUCLEOTIDE SEQUENCE</scope>
    <source>
        <strain evidence="8">Y-23</strain>
    </source>
</reference>
<dbReference type="Pfam" id="PF03631">
    <property type="entry name" value="Virul_fac_BrkB"/>
    <property type="match status" value="1"/>
</dbReference>
<evidence type="ECO:0000313" key="8">
    <source>
        <dbReference type="EMBL" id="USE83643.1"/>
    </source>
</evidence>
<evidence type="ECO:0000256" key="5">
    <source>
        <dbReference type="ARBA" id="ARBA00022989"/>
    </source>
</evidence>
<gene>
    <name evidence="8" type="ORF">M5E07_02005</name>
</gene>
<keyword evidence="9" id="KW-1185">Reference proteome</keyword>
<dbReference type="HAMAP" id="MF_00672">
    <property type="entry name" value="UPF0761"/>
    <property type="match status" value="1"/>
</dbReference>
<dbReference type="EMBL" id="CP098732">
    <property type="protein sequence ID" value="USE83643.1"/>
    <property type="molecule type" value="Genomic_DNA"/>
</dbReference>
<sequence>MIEKYLTRLPFYSKTWFQFVLFVLRRFEADRCREQAGSLTYTTLFAVVPMLTVFLVIISSIKALEPARQQLQQLIYSNFLPKTTIAFDKVLTAFTDKSNNLTVIGILFLFVTTVMMLTSIENVFNRIWRVREKRGGIIGFMRYWTIISLGPIILGSAFVLSSTVASMNLLSSHLAGYEVDGAFLLRLISFTLSILGFFILYWTIPNRSVPIKAALFAGIFSASIFELLKNLFGYIMSNFTSYEIIYGAFAALPIFLLWIFLSWNIVLLGVEISYALTAFYTGKEQRRHPVIMLLDILQLFHIKQQSGESMSDKEALDVLGREEIGHWPTYVLLLEQQNLVKRTDNNEYVLVRNLTQVDFWSFYKSLPYPLPRRPDVKNIHADDHEWMQRIGPRFEEADDYLSAKLAMPLASIFEQH</sequence>
<proteinExistence type="inferred from homology"/>
<protein>
    <recommendedName>
        <fullName evidence="7">UPF0761 membrane protein M5E07_02005</fullName>
    </recommendedName>
</protein>
<dbReference type="AlphaFoldDB" id="A0AAE9LS02"/>
<keyword evidence="4 7" id="KW-0812">Transmembrane</keyword>
<dbReference type="RefSeq" id="WP_252221419.1">
    <property type="nucleotide sequence ID" value="NZ_CP098732.1"/>
</dbReference>
<name>A0AAE9LS02_9GAMM</name>
<keyword evidence="5 7" id="KW-1133">Transmembrane helix</keyword>
<feature type="transmembrane region" description="Helical" evidence="7">
    <location>
        <begin position="214"/>
        <end position="232"/>
    </location>
</feature>
<organism evidence="8 9">
    <name type="scientific">Acinetobacter tibetensis</name>
    <dbReference type="NCBI Taxonomy" id="2943497"/>
    <lineage>
        <taxon>Bacteria</taxon>
        <taxon>Pseudomonadati</taxon>
        <taxon>Pseudomonadota</taxon>
        <taxon>Gammaproteobacteria</taxon>
        <taxon>Moraxellales</taxon>
        <taxon>Moraxellaceae</taxon>
        <taxon>Acinetobacter</taxon>
    </lineage>
</organism>
<evidence type="ECO:0000256" key="4">
    <source>
        <dbReference type="ARBA" id="ARBA00022692"/>
    </source>
</evidence>
<evidence type="ECO:0000256" key="3">
    <source>
        <dbReference type="ARBA" id="ARBA00022519"/>
    </source>
</evidence>
<dbReference type="InterPro" id="IPR017039">
    <property type="entry name" value="Virul_fac_BrkB"/>
</dbReference>
<dbReference type="KEGG" id="atz:M5E07_02005"/>
<keyword evidence="3" id="KW-0997">Cell inner membrane</keyword>
<feature type="transmembrane region" description="Helical" evidence="7">
    <location>
        <begin position="244"/>
        <end position="277"/>
    </location>
</feature>
<evidence type="ECO:0000313" key="9">
    <source>
        <dbReference type="Proteomes" id="UP001056716"/>
    </source>
</evidence>
<keyword evidence="6 7" id="KW-0472">Membrane</keyword>
<feature type="transmembrane region" description="Helical" evidence="7">
    <location>
        <begin position="101"/>
        <end position="120"/>
    </location>
</feature>
<feature type="transmembrane region" description="Helical" evidence="7">
    <location>
        <begin position="183"/>
        <end position="202"/>
    </location>
</feature>
<comment type="similarity">
    <text evidence="7">Belongs to the UPF0761 family.</text>
</comment>
<dbReference type="NCBIfam" id="TIGR00765">
    <property type="entry name" value="yihY_not_rbn"/>
    <property type="match status" value="1"/>
</dbReference>